<reference evidence="1 2" key="1">
    <citation type="journal article" date="2015" name="Genome Announc.">
        <title>Genome Sequence of Mushroom Soft-Rot Pathogen Janthinobacterium agaricidamnosum.</title>
        <authorList>
            <person name="Graupner K."/>
            <person name="Lackner G."/>
            <person name="Hertweck C."/>
        </authorList>
    </citation>
    <scope>NUCLEOTIDE SEQUENCE [LARGE SCALE GENOMIC DNA]</scope>
    <source>
        <strain evidence="2">NBRC 102515 / DSM 9628</strain>
    </source>
</reference>
<name>W0VAR7_9BURK</name>
<sequence length="53" mass="6296">MAAWRLKQQRSGMQHRLKRKRMLQRLAYRNASALLARRHAWRAIKTPPDANAD</sequence>
<dbReference type="AlphaFoldDB" id="W0VAR7"/>
<evidence type="ECO:0000313" key="2">
    <source>
        <dbReference type="Proteomes" id="UP000027604"/>
    </source>
</evidence>
<dbReference type="HOGENOM" id="CLU_3062384_0_0_4"/>
<accession>W0VAR7</accession>
<keyword evidence="2" id="KW-1185">Reference proteome</keyword>
<dbReference type="PATRIC" id="fig|1349767.4.peg.411"/>
<organism evidence="1 2">
    <name type="scientific">Janthinobacterium agaricidamnosum NBRC 102515 = DSM 9628</name>
    <dbReference type="NCBI Taxonomy" id="1349767"/>
    <lineage>
        <taxon>Bacteria</taxon>
        <taxon>Pseudomonadati</taxon>
        <taxon>Pseudomonadota</taxon>
        <taxon>Betaproteobacteria</taxon>
        <taxon>Burkholderiales</taxon>
        <taxon>Oxalobacteraceae</taxon>
        <taxon>Janthinobacterium</taxon>
    </lineage>
</organism>
<dbReference type="Proteomes" id="UP000027604">
    <property type="component" value="Chromosome I"/>
</dbReference>
<evidence type="ECO:0000313" key="1">
    <source>
        <dbReference type="EMBL" id="CDG84433.1"/>
    </source>
</evidence>
<protein>
    <submittedName>
        <fullName evidence="1">Uncharacterized protein</fullName>
    </submittedName>
</protein>
<dbReference type="EMBL" id="HG322949">
    <property type="protein sequence ID" value="CDG84433.1"/>
    <property type="molecule type" value="Genomic_DNA"/>
</dbReference>
<dbReference type="KEGG" id="jag:GJA_3819"/>
<proteinExistence type="predicted"/>
<gene>
    <name evidence="1" type="ORF">GJA_3819</name>
</gene>